<protein>
    <submittedName>
        <fullName evidence="1">Uncharacterized protein</fullName>
    </submittedName>
</protein>
<evidence type="ECO:0000313" key="1">
    <source>
        <dbReference type="EnsemblPlants" id="Solyc12g019615.1.1"/>
    </source>
</evidence>
<evidence type="ECO:0000313" key="2">
    <source>
        <dbReference type="Proteomes" id="UP000004994"/>
    </source>
</evidence>
<reference evidence="1" key="2">
    <citation type="submission" date="2019-01" db="UniProtKB">
        <authorList>
            <consortium name="EnsemblPlants"/>
        </authorList>
    </citation>
    <scope>IDENTIFICATION</scope>
    <source>
        <strain evidence="1">cv. Heinz 1706</strain>
    </source>
</reference>
<reference evidence="1" key="1">
    <citation type="journal article" date="2012" name="Nature">
        <title>The tomato genome sequence provides insights into fleshy fruit evolution.</title>
        <authorList>
            <consortium name="Tomato Genome Consortium"/>
        </authorList>
    </citation>
    <scope>NUCLEOTIDE SEQUENCE [LARGE SCALE GENOMIC DNA]</scope>
    <source>
        <strain evidence="1">cv. Heinz 1706</strain>
    </source>
</reference>
<sequence>MKHIAIDSHFLREQVQNKHIAVPHLHSADQVADILTKPLPRATFVKHFSKSCIDSLYSSHMKLKPPLMEEVLNDDMLVEVTTNHVSTNTNAQNTEPTVSMSPHIPNNLNLDDAPLAPIRLNSPIHIPSYLKDYTYKLSNLHALASTSDP</sequence>
<organism evidence="1">
    <name type="scientific">Solanum lycopersicum</name>
    <name type="common">Tomato</name>
    <name type="synonym">Lycopersicon esculentum</name>
    <dbReference type="NCBI Taxonomy" id="4081"/>
    <lineage>
        <taxon>Eukaryota</taxon>
        <taxon>Viridiplantae</taxon>
        <taxon>Streptophyta</taxon>
        <taxon>Embryophyta</taxon>
        <taxon>Tracheophyta</taxon>
        <taxon>Spermatophyta</taxon>
        <taxon>Magnoliopsida</taxon>
        <taxon>eudicotyledons</taxon>
        <taxon>Gunneridae</taxon>
        <taxon>Pentapetalae</taxon>
        <taxon>asterids</taxon>
        <taxon>lamiids</taxon>
        <taxon>Solanales</taxon>
        <taxon>Solanaceae</taxon>
        <taxon>Solanoideae</taxon>
        <taxon>Solaneae</taxon>
        <taxon>Solanum</taxon>
        <taxon>Solanum subgen. Lycopersicon</taxon>
    </lineage>
</organism>
<dbReference type="EnsemblPlants" id="Solyc12g019615.1.1">
    <property type="protein sequence ID" value="Solyc12g019615.1.1"/>
    <property type="gene ID" value="Solyc12g019615.1"/>
</dbReference>
<accession>A0A3Q7J6M2</accession>
<name>A0A3Q7J6M2_SOLLC</name>
<keyword evidence="2" id="KW-1185">Reference proteome</keyword>
<dbReference type="AlphaFoldDB" id="A0A3Q7J6M2"/>
<dbReference type="InParanoid" id="A0A3Q7J6M2"/>
<proteinExistence type="predicted"/>
<dbReference type="Gramene" id="Solyc12g019615.1.1">
    <property type="protein sequence ID" value="Solyc12g019615.1.1"/>
    <property type="gene ID" value="Solyc12g019615.1"/>
</dbReference>
<dbReference type="Proteomes" id="UP000004994">
    <property type="component" value="Chromosome 12"/>
</dbReference>